<gene>
    <name evidence="3" type="ORF">B4U79_06407</name>
    <name evidence="4" type="ORF">B4U79_15170</name>
</gene>
<dbReference type="InterPro" id="IPR038050">
    <property type="entry name" value="Neuro_actylchol_rec"/>
</dbReference>
<dbReference type="Pfam" id="PF02932">
    <property type="entry name" value="Neur_chan_memb"/>
    <property type="match status" value="1"/>
</dbReference>
<dbReference type="InterPro" id="IPR006201">
    <property type="entry name" value="Neur_channel"/>
</dbReference>
<feature type="non-terminal residue" evidence="3">
    <location>
        <position position="73"/>
    </location>
</feature>
<dbReference type="InterPro" id="IPR006029">
    <property type="entry name" value="Neurotrans-gated_channel_TM"/>
</dbReference>
<dbReference type="InterPro" id="IPR036719">
    <property type="entry name" value="Neuro-gated_channel_TM_sf"/>
</dbReference>
<dbReference type="GO" id="GO:0016020">
    <property type="term" value="C:membrane"/>
    <property type="evidence" value="ECO:0007669"/>
    <property type="project" value="InterPro"/>
</dbReference>
<keyword evidence="1" id="KW-1133">Transmembrane helix</keyword>
<dbReference type="EMBL" id="NCKU01005333">
    <property type="protein sequence ID" value="RWS04687.1"/>
    <property type="molecule type" value="Genomic_DNA"/>
</dbReference>
<reference evidence="3 5" key="1">
    <citation type="journal article" date="2018" name="Gigascience">
        <title>Genomes of trombidid mites reveal novel predicted allergens and laterally-transferred genes associated with secondary metabolism.</title>
        <authorList>
            <person name="Dong X."/>
            <person name="Chaisiri K."/>
            <person name="Xia D."/>
            <person name="Armstrong S.D."/>
            <person name="Fang Y."/>
            <person name="Donnelly M.J."/>
            <person name="Kadowaki T."/>
            <person name="McGarry J.W."/>
            <person name="Darby A.C."/>
            <person name="Makepeace B.L."/>
        </authorList>
    </citation>
    <scope>NUCLEOTIDE SEQUENCE [LARGE SCALE GENOMIC DNA]</scope>
    <source>
        <strain evidence="3">UoL-WK</strain>
    </source>
</reference>
<keyword evidence="5" id="KW-1185">Reference proteome</keyword>
<feature type="domain" description="Neurotransmitter-gated ion-channel transmembrane" evidence="2">
    <location>
        <begin position="45"/>
        <end position="73"/>
    </location>
</feature>
<protein>
    <submittedName>
        <fullName evidence="3">Gamma-aminobutyric acid receptor alpha-like protein</fullName>
    </submittedName>
</protein>
<dbReference type="EMBL" id="NCKU01005262">
    <property type="protein sequence ID" value="RWS04804.1"/>
    <property type="molecule type" value="Genomic_DNA"/>
</dbReference>
<keyword evidence="1" id="KW-0472">Membrane</keyword>
<evidence type="ECO:0000259" key="2">
    <source>
        <dbReference type="Pfam" id="PF02932"/>
    </source>
</evidence>
<dbReference type="SUPFAM" id="SSF90112">
    <property type="entry name" value="Neurotransmitter-gated ion-channel transmembrane pore"/>
    <property type="match status" value="1"/>
</dbReference>
<evidence type="ECO:0000256" key="1">
    <source>
        <dbReference type="SAM" id="Phobius"/>
    </source>
</evidence>
<proteinExistence type="predicted"/>
<sequence>MRLSQFDLIENPYRNGTSYFKRGQYSMLQVNFNLRRHTGYFLIQVYVPCALIVVLSWVSFWINREATADRVGL</sequence>
<keyword evidence="3" id="KW-0675">Receptor</keyword>
<evidence type="ECO:0000313" key="4">
    <source>
        <dbReference type="EMBL" id="RWS04804.1"/>
    </source>
</evidence>
<dbReference type="STRING" id="1965070.A0A3S3P438"/>
<reference evidence="3" key="2">
    <citation type="submission" date="2018-11" db="EMBL/GenBank/DDBJ databases">
        <title>Trombidioid mite genomics.</title>
        <authorList>
            <person name="Dong X."/>
        </authorList>
    </citation>
    <scope>NUCLEOTIDE SEQUENCE</scope>
    <source>
        <strain evidence="3">UoL-WK</strain>
    </source>
</reference>
<dbReference type="OrthoDB" id="203862at2759"/>
<dbReference type="PANTHER" id="PTHR18945">
    <property type="entry name" value="NEUROTRANSMITTER GATED ION CHANNEL"/>
    <property type="match status" value="1"/>
</dbReference>
<dbReference type="Gene3D" id="1.20.58.390">
    <property type="entry name" value="Neurotransmitter-gated ion-channel transmembrane domain"/>
    <property type="match status" value="1"/>
</dbReference>
<dbReference type="GO" id="GO:0005216">
    <property type="term" value="F:monoatomic ion channel activity"/>
    <property type="evidence" value="ECO:0007669"/>
    <property type="project" value="InterPro"/>
</dbReference>
<dbReference type="GO" id="GO:0004888">
    <property type="term" value="F:transmembrane signaling receptor activity"/>
    <property type="evidence" value="ECO:0007669"/>
    <property type="project" value="InterPro"/>
</dbReference>
<organism evidence="3 5">
    <name type="scientific">Dinothrombium tinctorium</name>
    <dbReference type="NCBI Taxonomy" id="1965070"/>
    <lineage>
        <taxon>Eukaryota</taxon>
        <taxon>Metazoa</taxon>
        <taxon>Ecdysozoa</taxon>
        <taxon>Arthropoda</taxon>
        <taxon>Chelicerata</taxon>
        <taxon>Arachnida</taxon>
        <taxon>Acari</taxon>
        <taxon>Acariformes</taxon>
        <taxon>Trombidiformes</taxon>
        <taxon>Prostigmata</taxon>
        <taxon>Anystina</taxon>
        <taxon>Parasitengona</taxon>
        <taxon>Trombidioidea</taxon>
        <taxon>Trombidiidae</taxon>
        <taxon>Dinothrombium</taxon>
    </lineage>
</organism>
<dbReference type="AlphaFoldDB" id="A0A3S3P438"/>
<dbReference type="Proteomes" id="UP000285301">
    <property type="component" value="Unassembled WGS sequence"/>
</dbReference>
<feature type="transmembrane region" description="Helical" evidence="1">
    <location>
        <begin position="41"/>
        <end position="62"/>
    </location>
</feature>
<evidence type="ECO:0000313" key="3">
    <source>
        <dbReference type="EMBL" id="RWS04687.1"/>
    </source>
</evidence>
<evidence type="ECO:0000313" key="5">
    <source>
        <dbReference type="Proteomes" id="UP000285301"/>
    </source>
</evidence>
<name>A0A3S3P438_9ACAR</name>
<accession>A0A3S3P438</accession>
<keyword evidence="1" id="KW-0812">Transmembrane</keyword>
<comment type="caution">
    <text evidence="3">The sequence shown here is derived from an EMBL/GenBank/DDBJ whole genome shotgun (WGS) entry which is preliminary data.</text>
</comment>